<dbReference type="OrthoDB" id="951235at2"/>
<dbReference type="GO" id="GO:0009055">
    <property type="term" value="F:electron transfer activity"/>
    <property type="evidence" value="ECO:0007669"/>
    <property type="project" value="InterPro"/>
</dbReference>
<feature type="compositionally biased region" description="Basic and acidic residues" evidence="9">
    <location>
        <begin position="132"/>
        <end position="145"/>
    </location>
</feature>
<dbReference type="InterPro" id="IPR023119">
    <property type="entry name" value="Multihaem_cyt_PRC_cyt_su-like"/>
</dbReference>
<feature type="signal peptide" evidence="10">
    <location>
        <begin position="1"/>
        <end position="23"/>
    </location>
</feature>
<comment type="caution">
    <text evidence="11">The sequence shown here is derived from an EMBL/GenBank/DDBJ whole genome shotgun (WGS) entry which is preliminary data.</text>
</comment>
<keyword evidence="10" id="KW-0732">Signal</keyword>
<dbReference type="RefSeq" id="WP_096357015.1">
    <property type="nucleotide sequence ID" value="NZ_AP017313.1"/>
</dbReference>
<keyword evidence="6" id="KW-0479">Metal-binding</keyword>
<keyword evidence="12" id="KW-1185">Reference proteome</keyword>
<dbReference type="GO" id="GO:0020037">
    <property type="term" value="F:heme binding"/>
    <property type="evidence" value="ECO:0007669"/>
    <property type="project" value="InterPro"/>
</dbReference>
<organism evidence="11 12">
    <name type="scientific">Mucilaginibacter gotjawali</name>
    <dbReference type="NCBI Taxonomy" id="1550579"/>
    <lineage>
        <taxon>Bacteria</taxon>
        <taxon>Pseudomonadati</taxon>
        <taxon>Bacteroidota</taxon>
        <taxon>Sphingobacteriia</taxon>
        <taxon>Sphingobacteriales</taxon>
        <taxon>Sphingobacteriaceae</taxon>
        <taxon>Mucilaginibacter</taxon>
    </lineage>
</organism>
<dbReference type="Proteomes" id="UP000539265">
    <property type="component" value="Unassembled WGS sequence"/>
</dbReference>
<dbReference type="InterPro" id="IPR003158">
    <property type="entry name" value="Photosyn_RC_cyt_c-su"/>
</dbReference>
<evidence type="ECO:0000313" key="11">
    <source>
        <dbReference type="EMBL" id="MBB3054396.1"/>
    </source>
</evidence>
<evidence type="ECO:0000256" key="2">
    <source>
        <dbReference type="ARBA" id="ARBA00015978"/>
    </source>
</evidence>
<evidence type="ECO:0000313" key="12">
    <source>
        <dbReference type="Proteomes" id="UP000539265"/>
    </source>
</evidence>
<comment type="function">
    <text evidence="1">The reaction center of purple bacteria contains a tightly bound cytochrome molecule which re-reduces the photo oxidized primary electron donor.</text>
</comment>
<sequence>MIINKKFAITTGLIGVIALCVSATLPQQQQQGPPKLVNLKVFPKNVPFRVLDHQMDIWSDALGVHCNFCHVRDAQSGKMDFASDAKPEKTAARNMYLMMGKINKKFFKAEKDSLGMVITTGVNCNTCHHGTSHPEIKVPEEHHFGPGDPGGPPPGGGPGGPGGPRPGDKN</sequence>
<evidence type="ECO:0000256" key="9">
    <source>
        <dbReference type="SAM" id="MobiDB-lite"/>
    </source>
</evidence>
<dbReference type="GO" id="GO:0019684">
    <property type="term" value="P:photosynthesis, light reaction"/>
    <property type="evidence" value="ECO:0007669"/>
    <property type="project" value="InterPro"/>
</dbReference>
<evidence type="ECO:0000256" key="7">
    <source>
        <dbReference type="ARBA" id="ARBA00022982"/>
    </source>
</evidence>
<reference evidence="11" key="1">
    <citation type="submission" date="2020-08" db="EMBL/GenBank/DDBJ databases">
        <title>Genomic Encyclopedia of Type Strains, Phase III (KMG-III): the genomes of soil and plant-associated and newly described type strains.</title>
        <authorList>
            <person name="Whitman W."/>
        </authorList>
    </citation>
    <scope>NUCLEOTIDE SEQUENCE [LARGE SCALE GENOMIC DNA]</scope>
    <source>
        <strain evidence="11">CECT 8628</strain>
    </source>
</reference>
<keyword evidence="5" id="KW-0349">Heme</keyword>
<evidence type="ECO:0000256" key="4">
    <source>
        <dbReference type="ARBA" id="ARBA00022531"/>
    </source>
</evidence>
<evidence type="ECO:0000256" key="5">
    <source>
        <dbReference type="ARBA" id="ARBA00022617"/>
    </source>
</evidence>
<dbReference type="NCBIfam" id="NF033196">
    <property type="entry name" value="c_type_nonphoto"/>
    <property type="match status" value="1"/>
</dbReference>
<evidence type="ECO:0000256" key="6">
    <source>
        <dbReference type="ARBA" id="ARBA00022723"/>
    </source>
</evidence>
<evidence type="ECO:0000256" key="3">
    <source>
        <dbReference type="ARBA" id="ARBA00022448"/>
    </source>
</evidence>
<dbReference type="EMBL" id="JACHWX010000002">
    <property type="protein sequence ID" value="MBB3054396.1"/>
    <property type="molecule type" value="Genomic_DNA"/>
</dbReference>
<dbReference type="InterPro" id="IPR036280">
    <property type="entry name" value="Multihaem_cyt_sf"/>
</dbReference>
<dbReference type="Pfam" id="PF02276">
    <property type="entry name" value="CytoC_RC"/>
    <property type="match status" value="1"/>
</dbReference>
<feature type="compositionally biased region" description="Pro residues" evidence="9">
    <location>
        <begin position="149"/>
        <end position="164"/>
    </location>
</feature>
<protein>
    <recommendedName>
        <fullName evidence="2">Photosynthetic reaction center cytochrome c subunit</fullName>
    </recommendedName>
</protein>
<evidence type="ECO:0000256" key="8">
    <source>
        <dbReference type="ARBA" id="ARBA00023004"/>
    </source>
</evidence>
<feature type="chain" id="PRO_5032803736" description="Photosynthetic reaction center cytochrome c subunit" evidence="10">
    <location>
        <begin position="24"/>
        <end position="170"/>
    </location>
</feature>
<evidence type="ECO:0000256" key="1">
    <source>
        <dbReference type="ARBA" id="ARBA00003196"/>
    </source>
</evidence>
<gene>
    <name evidence="11" type="ORF">FHS11_000806</name>
</gene>
<dbReference type="GO" id="GO:0005506">
    <property type="term" value="F:iron ion binding"/>
    <property type="evidence" value="ECO:0007669"/>
    <property type="project" value="InterPro"/>
</dbReference>
<feature type="region of interest" description="Disordered" evidence="9">
    <location>
        <begin position="131"/>
        <end position="170"/>
    </location>
</feature>
<accession>A0A839S997</accession>
<proteinExistence type="predicted"/>
<dbReference type="SUPFAM" id="SSF48695">
    <property type="entry name" value="Multiheme cytochromes"/>
    <property type="match status" value="1"/>
</dbReference>
<evidence type="ECO:0000256" key="10">
    <source>
        <dbReference type="SAM" id="SignalP"/>
    </source>
</evidence>
<keyword evidence="8" id="KW-0408">Iron</keyword>
<keyword evidence="3" id="KW-0813">Transport</keyword>
<keyword evidence="4" id="KW-0602">Photosynthesis</keyword>
<keyword evidence="7" id="KW-0249">Electron transport</keyword>
<dbReference type="GO" id="GO:0030077">
    <property type="term" value="C:plasma membrane light-harvesting complex"/>
    <property type="evidence" value="ECO:0007669"/>
    <property type="project" value="InterPro"/>
</dbReference>
<dbReference type="Gene3D" id="1.10.468.10">
    <property type="entry name" value="Photosynthetic Reaction Center, subunit C, domain 2"/>
    <property type="match status" value="1"/>
</dbReference>
<name>A0A839S997_9SPHI</name>
<dbReference type="AlphaFoldDB" id="A0A839S997"/>